<dbReference type="PROSITE" id="PS51192">
    <property type="entry name" value="HELICASE_ATP_BIND_1"/>
    <property type="match status" value="1"/>
</dbReference>
<dbReference type="PROSITE" id="PS00039">
    <property type="entry name" value="DEAD_ATP_HELICASE"/>
    <property type="match status" value="1"/>
</dbReference>
<dbReference type="PROSITE" id="PS51195">
    <property type="entry name" value="Q_MOTIF"/>
    <property type="match status" value="1"/>
</dbReference>
<evidence type="ECO:0000256" key="5">
    <source>
        <dbReference type="ARBA" id="ARBA00038437"/>
    </source>
</evidence>
<dbReference type="AlphaFoldDB" id="A0A419W8E2"/>
<dbReference type="Gene3D" id="3.40.50.300">
    <property type="entry name" value="P-loop containing nucleotide triphosphate hydrolases"/>
    <property type="match status" value="2"/>
</dbReference>
<dbReference type="GO" id="GO:0003676">
    <property type="term" value="F:nucleic acid binding"/>
    <property type="evidence" value="ECO:0007669"/>
    <property type="project" value="InterPro"/>
</dbReference>
<name>A0A419W8E2_9BACT</name>
<organism evidence="12 13">
    <name type="scientific">Mangrovibacterium diazotrophicum</name>
    <dbReference type="NCBI Taxonomy" id="1261403"/>
    <lineage>
        <taxon>Bacteria</taxon>
        <taxon>Pseudomonadati</taxon>
        <taxon>Bacteroidota</taxon>
        <taxon>Bacteroidia</taxon>
        <taxon>Marinilabiliales</taxon>
        <taxon>Prolixibacteraceae</taxon>
        <taxon>Mangrovibacterium</taxon>
    </lineage>
</organism>
<protein>
    <submittedName>
        <fullName evidence="12">Superfamily II DNA/RNA helicase</fullName>
    </submittedName>
</protein>
<evidence type="ECO:0000256" key="7">
    <source>
        <dbReference type="RuleBase" id="RU000492"/>
    </source>
</evidence>
<keyword evidence="13" id="KW-1185">Reference proteome</keyword>
<evidence type="ECO:0000259" key="10">
    <source>
        <dbReference type="PROSITE" id="PS51194"/>
    </source>
</evidence>
<evidence type="ECO:0000256" key="8">
    <source>
        <dbReference type="SAM" id="MobiDB-lite"/>
    </source>
</evidence>
<evidence type="ECO:0000259" key="9">
    <source>
        <dbReference type="PROSITE" id="PS51192"/>
    </source>
</evidence>
<dbReference type="InterPro" id="IPR050079">
    <property type="entry name" value="DEAD_box_RNA_helicase"/>
</dbReference>
<dbReference type="Pfam" id="PF00270">
    <property type="entry name" value="DEAD"/>
    <property type="match status" value="1"/>
</dbReference>
<dbReference type="PANTHER" id="PTHR47959:SF13">
    <property type="entry name" value="ATP-DEPENDENT RNA HELICASE RHLE"/>
    <property type="match status" value="1"/>
</dbReference>
<dbReference type="GO" id="GO:0003724">
    <property type="term" value="F:RNA helicase activity"/>
    <property type="evidence" value="ECO:0007669"/>
    <property type="project" value="InterPro"/>
</dbReference>
<evidence type="ECO:0000256" key="4">
    <source>
        <dbReference type="ARBA" id="ARBA00022840"/>
    </source>
</evidence>
<evidence type="ECO:0000256" key="1">
    <source>
        <dbReference type="ARBA" id="ARBA00022741"/>
    </source>
</evidence>
<proteinExistence type="inferred from homology"/>
<keyword evidence="4 7" id="KW-0067">ATP-binding</keyword>
<dbReference type="SMART" id="SM00487">
    <property type="entry name" value="DEXDc"/>
    <property type="match status" value="1"/>
</dbReference>
<evidence type="ECO:0000313" key="13">
    <source>
        <dbReference type="Proteomes" id="UP000283387"/>
    </source>
</evidence>
<gene>
    <name evidence="12" type="ORF">BC643_2107</name>
</gene>
<dbReference type="InterPro" id="IPR000629">
    <property type="entry name" value="RNA-helicase_DEAD-box_CS"/>
</dbReference>
<sequence>MKFHDFDLHDDILDALYDMGFDEPTEVQKNTIPIILEGHDLIGCAQTGTGKTAAFMLPIIEKVSQLEAGKTRALIVVPTRELAIQIEQQVQGFSYYAGTTSCAIYGGGDGKEWEEQRAALEKGVDIIVATPGKLISFIDNEIANLKQVEYVVLDEADRMLDIGFHDDIIRIFSHLPQQRQTLMFSATMPPKIRQLAAKVLTNPKEFATAISKPAEGVLQAAYVCHEEQKVPLLTQLITGKDDCQSIIVFSSTKRKVNTIVRALQKKKLDAQGISSDLEQKEREEVLMKFRARQTRILVATDVLSRGIDIKDINLVVNFDVPGDAEDYVHRIGRTARANTTGIALTFVNQEDMFKFQQIESLIESEVFKAPLPPELGEGPEWKVIEKRKGKKKRNFKRNNNQNNNNKQGGKPRFQPKKQN</sequence>
<feature type="domain" description="Helicase C-terminal" evidence="10">
    <location>
        <begin position="232"/>
        <end position="379"/>
    </location>
</feature>
<evidence type="ECO:0000259" key="11">
    <source>
        <dbReference type="PROSITE" id="PS51195"/>
    </source>
</evidence>
<dbReference type="PANTHER" id="PTHR47959">
    <property type="entry name" value="ATP-DEPENDENT RNA HELICASE RHLE-RELATED"/>
    <property type="match status" value="1"/>
</dbReference>
<dbReference type="SUPFAM" id="SSF52540">
    <property type="entry name" value="P-loop containing nucleoside triphosphate hydrolases"/>
    <property type="match status" value="1"/>
</dbReference>
<feature type="short sequence motif" description="Q motif" evidence="6">
    <location>
        <begin position="1"/>
        <end position="29"/>
    </location>
</feature>
<dbReference type="Proteomes" id="UP000283387">
    <property type="component" value="Unassembled WGS sequence"/>
</dbReference>
<dbReference type="CDD" id="cd00268">
    <property type="entry name" value="DEADc"/>
    <property type="match status" value="1"/>
</dbReference>
<feature type="domain" description="Helicase ATP-binding" evidence="9">
    <location>
        <begin position="32"/>
        <end position="206"/>
    </location>
</feature>
<dbReference type="CDD" id="cd18787">
    <property type="entry name" value="SF2_C_DEAD"/>
    <property type="match status" value="1"/>
</dbReference>
<keyword evidence="2 7" id="KW-0378">Hydrolase</keyword>
<comment type="caution">
    <text evidence="12">The sequence shown here is derived from an EMBL/GenBank/DDBJ whole genome shotgun (WGS) entry which is preliminary data.</text>
</comment>
<dbReference type="InterPro" id="IPR014001">
    <property type="entry name" value="Helicase_ATP-bd"/>
</dbReference>
<dbReference type="InterPro" id="IPR014014">
    <property type="entry name" value="RNA_helicase_DEAD_Q_motif"/>
</dbReference>
<dbReference type="Pfam" id="PF00271">
    <property type="entry name" value="Helicase_C"/>
    <property type="match status" value="1"/>
</dbReference>
<feature type="region of interest" description="Disordered" evidence="8">
    <location>
        <begin position="374"/>
        <end position="419"/>
    </location>
</feature>
<reference evidence="12 13" key="1">
    <citation type="submission" date="2018-09" db="EMBL/GenBank/DDBJ databases">
        <title>Genomic Encyclopedia of Archaeal and Bacterial Type Strains, Phase II (KMG-II): from individual species to whole genera.</title>
        <authorList>
            <person name="Goeker M."/>
        </authorList>
    </citation>
    <scope>NUCLEOTIDE SEQUENCE [LARGE SCALE GENOMIC DNA]</scope>
    <source>
        <strain evidence="12 13">DSM 27148</strain>
    </source>
</reference>
<dbReference type="InterPro" id="IPR044742">
    <property type="entry name" value="DEAD/DEAH_RhlB"/>
</dbReference>
<evidence type="ECO:0000256" key="2">
    <source>
        <dbReference type="ARBA" id="ARBA00022801"/>
    </source>
</evidence>
<dbReference type="InterPro" id="IPR027417">
    <property type="entry name" value="P-loop_NTPase"/>
</dbReference>
<dbReference type="GO" id="GO:0005524">
    <property type="term" value="F:ATP binding"/>
    <property type="evidence" value="ECO:0007669"/>
    <property type="project" value="UniProtKB-KW"/>
</dbReference>
<dbReference type="SMART" id="SM00490">
    <property type="entry name" value="HELICc"/>
    <property type="match status" value="1"/>
</dbReference>
<dbReference type="GO" id="GO:0005829">
    <property type="term" value="C:cytosol"/>
    <property type="evidence" value="ECO:0007669"/>
    <property type="project" value="TreeGrafter"/>
</dbReference>
<comment type="similarity">
    <text evidence="5 7">Belongs to the DEAD box helicase family.</text>
</comment>
<dbReference type="EMBL" id="RAPN01000001">
    <property type="protein sequence ID" value="RKD91743.1"/>
    <property type="molecule type" value="Genomic_DNA"/>
</dbReference>
<evidence type="ECO:0000313" key="12">
    <source>
        <dbReference type="EMBL" id="RKD91743.1"/>
    </source>
</evidence>
<feature type="domain" description="DEAD-box RNA helicase Q" evidence="11">
    <location>
        <begin position="1"/>
        <end position="29"/>
    </location>
</feature>
<evidence type="ECO:0000256" key="6">
    <source>
        <dbReference type="PROSITE-ProRule" id="PRU00552"/>
    </source>
</evidence>
<dbReference type="InterPro" id="IPR001650">
    <property type="entry name" value="Helicase_C-like"/>
</dbReference>
<keyword evidence="3 7" id="KW-0347">Helicase</keyword>
<keyword evidence="1 7" id="KW-0547">Nucleotide-binding</keyword>
<dbReference type="RefSeq" id="WP_120273019.1">
    <property type="nucleotide sequence ID" value="NZ_RAPN01000001.1"/>
</dbReference>
<feature type="compositionally biased region" description="Basic residues" evidence="8">
    <location>
        <begin position="387"/>
        <end position="396"/>
    </location>
</feature>
<dbReference type="PROSITE" id="PS51194">
    <property type="entry name" value="HELICASE_CTER"/>
    <property type="match status" value="1"/>
</dbReference>
<evidence type="ECO:0000256" key="3">
    <source>
        <dbReference type="ARBA" id="ARBA00022806"/>
    </source>
</evidence>
<dbReference type="OrthoDB" id="9785240at2"/>
<dbReference type="GO" id="GO:0016787">
    <property type="term" value="F:hydrolase activity"/>
    <property type="evidence" value="ECO:0007669"/>
    <property type="project" value="UniProtKB-KW"/>
</dbReference>
<feature type="compositionally biased region" description="Low complexity" evidence="8">
    <location>
        <begin position="397"/>
        <end position="410"/>
    </location>
</feature>
<dbReference type="InterPro" id="IPR011545">
    <property type="entry name" value="DEAD/DEAH_box_helicase_dom"/>
</dbReference>
<accession>A0A419W8E2</accession>